<proteinExistence type="predicted"/>
<dbReference type="STRING" id="1802538.A2382_04970"/>
<comment type="caution">
    <text evidence="1">The sequence shown here is derived from an EMBL/GenBank/DDBJ whole genome shotgun (WGS) entry which is preliminary data.</text>
</comment>
<protein>
    <submittedName>
        <fullName evidence="1">Uncharacterized protein</fullName>
    </submittedName>
</protein>
<evidence type="ECO:0000313" key="1">
    <source>
        <dbReference type="EMBL" id="OGM80010.1"/>
    </source>
</evidence>
<evidence type="ECO:0000313" key="2">
    <source>
        <dbReference type="Proteomes" id="UP000178999"/>
    </source>
</evidence>
<accession>A0A1F8CUL9</accession>
<dbReference type="Proteomes" id="UP000178999">
    <property type="component" value="Unassembled WGS sequence"/>
</dbReference>
<sequence length="144" mass="16472">MVTPKDSRRLLAEYFQSKAGILSFAQIYEFQAREEIYFGPGVNAFDVIFALTDLGKATVDFEKLRVIVHNFAPKKKVPSVIVHINWLGLEFLNIANGRNMTLEEIQTAFENKGKTVSLEQLEDLVKVFTESHYCRQSEKEVLDV</sequence>
<organism evidence="1 2">
    <name type="scientific">Candidatus Woesebacteria bacterium RIFOXYB1_FULL_38_16</name>
    <dbReference type="NCBI Taxonomy" id="1802538"/>
    <lineage>
        <taxon>Bacteria</taxon>
        <taxon>Candidatus Woeseibacteriota</taxon>
    </lineage>
</organism>
<name>A0A1F8CUL9_9BACT</name>
<dbReference type="AlphaFoldDB" id="A0A1F8CUL9"/>
<dbReference type="EMBL" id="MGHY01000005">
    <property type="protein sequence ID" value="OGM80010.1"/>
    <property type="molecule type" value="Genomic_DNA"/>
</dbReference>
<gene>
    <name evidence="1" type="ORF">A2382_04970</name>
</gene>
<reference evidence="1 2" key="1">
    <citation type="journal article" date="2016" name="Nat. Commun.">
        <title>Thousands of microbial genomes shed light on interconnected biogeochemical processes in an aquifer system.</title>
        <authorList>
            <person name="Anantharaman K."/>
            <person name="Brown C.T."/>
            <person name="Hug L.A."/>
            <person name="Sharon I."/>
            <person name="Castelle C.J."/>
            <person name="Probst A.J."/>
            <person name="Thomas B.C."/>
            <person name="Singh A."/>
            <person name="Wilkins M.J."/>
            <person name="Karaoz U."/>
            <person name="Brodie E.L."/>
            <person name="Williams K.H."/>
            <person name="Hubbard S.S."/>
            <person name="Banfield J.F."/>
        </authorList>
    </citation>
    <scope>NUCLEOTIDE SEQUENCE [LARGE SCALE GENOMIC DNA]</scope>
</reference>